<proteinExistence type="inferred from homology"/>
<feature type="repeat" description="Xin" evidence="5">
    <location>
        <begin position="545"/>
        <end position="560"/>
    </location>
</feature>
<comment type="similarity">
    <text evidence="5">Belongs to the Xin family.</text>
</comment>
<dbReference type="Ensembl" id="ENSLACT00000013818.1">
    <property type="protein sequence ID" value="ENSLACP00000013721.1"/>
    <property type="gene ID" value="ENSLACG00000012076.1"/>
</dbReference>
<feature type="repeat" description="Xin" evidence="5">
    <location>
        <begin position="840"/>
        <end position="855"/>
    </location>
</feature>
<feature type="repeat" description="Xin" evidence="5">
    <location>
        <begin position="980"/>
        <end position="995"/>
    </location>
</feature>
<reference evidence="7" key="2">
    <citation type="submission" date="2025-08" db="UniProtKB">
        <authorList>
            <consortium name="Ensembl"/>
        </authorList>
    </citation>
    <scope>IDENTIFICATION</scope>
</reference>
<dbReference type="PANTHER" id="PTHR22591:SF2">
    <property type="entry name" value="XIN ACTIN-BINDING REPEAT-CONTAINING PROTEIN 1"/>
    <property type="match status" value="1"/>
</dbReference>
<evidence type="ECO:0000256" key="1">
    <source>
        <dbReference type="ARBA" id="ARBA00004282"/>
    </source>
</evidence>
<feature type="repeat" description="Xin" evidence="5">
    <location>
        <begin position="915"/>
        <end position="930"/>
    </location>
</feature>
<feature type="repeat" description="Xin" evidence="5">
    <location>
        <begin position="691"/>
        <end position="706"/>
    </location>
</feature>
<keyword evidence="8" id="KW-1185">Reference proteome</keyword>
<feature type="region of interest" description="Disordered" evidence="6">
    <location>
        <begin position="1794"/>
        <end position="1828"/>
    </location>
</feature>
<reference evidence="8" key="1">
    <citation type="submission" date="2011-08" db="EMBL/GenBank/DDBJ databases">
        <title>The draft genome of Latimeria chalumnae.</title>
        <authorList>
            <person name="Di Palma F."/>
            <person name="Alfoldi J."/>
            <person name="Johnson J."/>
            <person name="Berlin A."/>
            <person name="Gnerre S."/>
            <person name="Jaffe D."/>
            <person name="MacCallum I."/>
            <person name="Young S."/>
            <person name="Walker B.J."/>
            <person name="Lander E."/>
            <person name="Lindblad-Toh K."/>
        </authorList>
    </citation>
    <scope>NUCLEOTIDE SEQUENCE [LARGE SCALE GENOMIC DNA]</scope>
    <source>
        <strain evidence="8">Wild caught</strain>
    </source>
</reference>
<evidence type="ECO:0000256" key="2">
    <source>
        <dbReference type="ARBA" id="ARBA00022737"/>
    </source>
</evidence>
<keyword evidence="4 5" id="KW-0009">Actin-binding</keyword>
<feature type="compositionally biased region" description="Polar residues" evidence="6">
    <location>
        <begin position="1679"/>
        <end position="1696"/>
    </location>
</feature>
<evidence type="ECO:0000256" key="5">
    <source>
        <dbReference type="PROSITE-ProRule" id="PRU00721"/>
    </source>
</evidence>
<dbReference type="GO" id="GO:0007015">
    <property type="term" value="P:actin filament organization"/>
    <property type="evidence" value="ECO:0007669"/>
    <property type="project" value="TreeGrafter"/>
</dbReference>
<feature type="repeat" description="Xin" evidence="5">
    <location>
        <begin position="878"/>
        <end position="893"/>
    </location>
</feature>
<dbReference type="FunCoup" id="H3AVQ0">
    <property type="interactions" value="20"/>
</dbReference>
<dbReference type="OMA" id="ADRKKTM"/>
<feature type="repeat" description="Xin" evidence="5">
    <location>
        <begin position="583"/>
        <end position="598"/>
    </location>
</feature>
<dbReference type="EMBL" id="AFYH01139698">
    <property type="status" value="NOT_ANNOTATED_CDS"/>
    <property type="molecule type" value="Genomic_DNA"/>
</dbReference>
<protein>
    <submittedName>
        <fullName evidence="7">Xin actin binding repeat containing 1</fullName>
    </submittedName>
</protein>
<dbReference type="PANTHER" id="PTHR22591">
    <property type="entry name" value="XIN"/>
    <property type="match status" value="1"/>
</dbReference>
<feature type="compositionally biased region" description="Polar residues" evidence="6">
    <location>
        <begin position="1757"/>
        <end position="1766"/>
    </location>
</feature>
<dbReference type="HOGENOM" id="CLU_001095_0_0_1"/>
<feature type="repeat" description="Xin" evidence="5">
    <location>
        <begin position="292"/>
        <end position="307"/>
    </location>
</feature>
<feature type="repeat" description="Xin" evidence="5">
    <location>
        <begin position="254"/>
        <end position="269"/>
    </location>
</feature>
<feature type="repeat" description="Xin" evidence="5">
    <location>
        <begin position="803"/>
        <end position="818"/>
    </location>
</feature>
<dbReference type="eggNOG" id="ENOG502QTAC">
    <property type="taxonomic scope" value="Eukaryota"/>
</dbReference>
<feature type="region of interest" description="Disordered" evidence="6">
    <location>
        <begin position="1"/>
        <end position="49"/>
    </location>
</feature>
<feature type="repeat" description="Xin" evidence="5">
    <location>
        <begin position="366"/>
        <end position="381"/>
    </location>
</feature>
<feature type="repeat" description="Xin" evidence="5">
    <location>
        <begin position="653"/>
        <end position="668"/>
    </location>
</feature>
<dbReference type="Bgee" id="ENSLACG00000012076">
    <property type="expression patterns" value="Expressed in muscle tissue and 6 other cell types or tissues"/>
</dbReference>
<dbReference type="GO" id="GO:0005912">
    <property type="term" value="C:adherens junction"/>
    <property type="evidence" value="ECO:0007669"/>
    <property type="project" value="Ensembl"/>
</dbReference>
<sequence length="2330" mass="263357">MAEKSVLSKPHGHLHEEDLPPPPPTDSLQKSASVPGDQDSSSMPLPPPKEIFSKFYQQRQINELKRLYRHMHPELRKNLEEVVAEDLDEVLAEQASVNLDTEVPGEVQSMRWIFENWALDSIGQHQAKRKLKEEETIISGDVKSTSQMFENQTFEGDSSQFSISTRTHEEHQVGGDVRTALWLFETQPLDSLNKIYPEEGELQEAVLKEPYQRGDVKGAKRLFETNSLDDLGRCNSVEEGGILQLQSEIQELKGNVKKTVKLFQTEQLCAIQDNTGNIHKIKSICREEVQSDNVRTARWLFETQPLATINKDTSGVKLIRGISLEETEKGGVGKTRWIFETQPLDTIKEHTAEEDFKASIEPVPGGDVNKQRWLFETKSLASLKGEVTESSLSKEEIVGGDVQSTLWLFETLPMENLKDSFEVGHLKEVKLKEEEKGAVREQRLVFENCPLDSICKDSSEAQRKIEMQEEEKGDVKCYKHLFETLSLDSIQQHESNSVTKCEEILAGNVKANKTFFETVPLYAIKDYCGNYHEVTSVSREQVIKGDVKNYKWMFETRPLDRFNDGVKNVELIKGITKQEILSGDVDTAKWLFETQPFDFIHSQVNQGEQHSSVKKEVLQKGDVRTYRWLFETQPMDALYEKSEKKQEESLPKADVKSYTWMFETQPLDSLNENGDQYLVVCAKSKEDVKGIDVKTVKHLFETEPLDYSSSGINTKQFFRYVSKVDVQSGDVSRMKEIFESKPLDAISESATTIEKTEVAESQSIEAGTVHKFTWLFENCPIDVIKENTEEQQQLYTVTDIKGGDVGSKRFIFETYSLDQIHEADQSLDFKGAKEEIINKGDIKSCTMLFETQPLYAIRDKDGQYHEVTTVKKEEVMRGDIRGARWMFETKPLDTIKPDDEIFVIRAVTQEDVMRGDVRAARWRFETQPLDSIMDESRTVMRTVDDIQRGDVQTSKQLFETQKINQKKYVRMVSVSDVQQGNVRTSTWLFENQPIDTLKGELEESSGVAKVHREDIRKGDVKRCSWLFETQPLDSLKDSDTSAEASVKEEIPTADVKSTTWLFETMPLDKFISSNSKEMVEYTEKSVKESLQLLYSYKIIQSSGIIIEANEIDSVKMAKYKLTNQDFPEIQKEEIVGGNLQKIMLQLLHKTNVEPQGVLVTEDEKGNIETTKLQLLNQAQSSIKKEDDVVKGDISQAIHSLSHQDASVKKGIVMQETEQGNVQMTIYSLLNHSEQISVQQEIIKGDVKSTIDSLLASAQEKKTTTTVKREENEKGNVCLYRSCIEKGALEYLKNLQDESDDPSLDISKKEQVEIILGDVAGAKRHLLLQKGEAEKTVADILPGDVKSTKMIFMSENVTVQGTPEKLLHHDNSTAVQSFEQPVKQSVTTEKEEVVSGDVKATLQSLEKAKTETKEIKKEIVVHGNIKETKAALKEAAFTKAVTEKEDVIKTDLQAAMQDLRKAAAEAKTIQHQVQSKLQQCTESHKMGVQCTIVAGVKESSISKTSQQQSKSLQQKVSACEDVKRSIQSFEIGHEIQMLALKMVFIQQKEAEQEGIIRGDVKAAIKALQSAATDQKPVEKEHVVRGNLTAALQSLEKSNINVSKGDFKAAMIYRNAGQSCLIEKKKIDALTICNEPAKTSVLYSDTEFPPSAAVTKTRCLHPKEQSRDEVTSEFIYAEPPTKTSESPPVPQQLGSKVSMQGKKPILPPKPKHLQTDLPSLPKKTKDLCDTAKSDLPVTPTGNSLQVKALGQPKRKTHSEVYSMQSDSVDNNVEKTGTELKSFKVGKTALQIAEEKYKKQNKEHRQETVNPKRNLKNFKPENQEDEMSTKKISPAEEIQGCMQSYSEEGETRKEILHGFKAALHNFGDQKKQNSLEASQDPPMKKGVIITKKQDLQMQQKTINKSEQAKFTHQPNECSQHSIVQQQQQESLNQVVLREKKKKTETEDERRKRLSVHKEEIMRGNVKAAMEIFENLRKREELQKILSKVKEFEEETCKVDVKSLKGFFENVPQWVVDNNDVHLHIQSVQEKDEKSKAGKEDTESICPMELVFEDLERASTEINHLKEQTLAKLLEIEDSIKKALYSVCNLKSESDIAGLSGLFRESLGCVQSPIPSNNIRKISIVTSKAKMEKEKQVVRGNVMDNVMLPEKTERKRPVLEVPSIQPRVNSPSSPSYISIESAARKPIECPKSISFTVPLNFRGGISNYGQRVNQNNTSSPMTPRRQKSVIEFKTGPKEPEIIGTKTVTEKYEETDQYGNKIITSKTSTTVTKQSETKSSSTYEVVSTAPRYEVMSPPLVSKHVHCPVEESQSNGNLKESSFVRVTFSNSKSAKK</sequence>
<comment type="subcellular location">
    <subcellularLocation>
        <location evidence="1">Cell junction</location>
    </subcellularLocation>
</comment>
<evidence type="ECO:0000313" key="8">
    <source>
        <dbReference type="Proteomes" id="UP000008672"/>
    </source>
</evidence>
<dbReference type="GO" id="GO:0010842">
    <property type="term" value="P:retina layer formation"/>
    <property type="evidence" value="ECO:0007669"/>
    <property type="project" value="Ensembl"/>
</dbReference>
<dbReference type="GeneTree" id="ENSGT00530000063779"/>
<feature type="compositionally biased region" description="Basic and acidic residues" evidence="6">
    <location>
        <begin position="1794"/>
        <end position="1804"/>
    </location>
</feature>
<dbReference type="GO" id="GO:0014704">
    <property type="term" value="C:intercalated disc"/>
    <property type="evidence" value="ECO:0007669"/>
    <property type="project" value="Ensembl"/>
</dbReference>
<keyword evidence="3" id="KW-0965">Cell junction</keyword>
<dbReference type="InParanoid" id="H3AVQ0"/>
<feature type="repeat" description="Xin" evidence="5">
    <location>
        <begin position="729"/>
        <end position="744"/>
    </location>
</feature>
<feature type="repeat" description="Xin" evidence="5">
    <location>
        <begin position="621"/>
        <end position="636"/>
    </location>
</feature>
<feature type="repeat" description="Xin" evidence="5">
    <location>
        <begin position="400"/>
        <end position="415"/>
    </location>
</feature>
<dbReference type="InterPro" id="IPR012510">
    <property type="entry name" value="Actin-binding_Xin_repeat"/>
</dbReference>
<keyword evidence="2" id="KW-0677">Repeat</keyword>
<feature type="repeat" description="Xin" evidence="5">
    <location>
        <begin position="949"/>
        <end position="964"/>
    </location>
</feature>
<reference evidence="7" key="3">
    <citation type="submission" date="2025-09" db="UniProtKB">
        <authorList>
            <consortium name="Ensembl"/>
        </authorList>
    </citation>
    <scope>IDENTIFICATION</scope>
</reference>
<organism evidence="7 8">
    <name type="scientific">Latimeria chalumnae</name>
    <name type="common">Coelacanth</name>
    <dbReference type="NCBI Taxonomy" id="7897"/>
    <lineage>
        <taxon>Eukaryota</taxon>
        <taxon>Metazoa</taxon>
        <taxon>Chordata</taxon>
        <taxon>Craniata</taxon>
        <taxon>Vertebrata</taxon>
        <taxon>Euteleostomi</taxon>
        <taxon>Coelacanthiformes</taxon>
        <taxon>Coelacanthidae</taxon>
        <taxon>Latimeria</taxon>
    </lineage>
</organism>
<dbReference type="STRING" id="7897.ENSLACP00000013721"/>
<evidence type="ECO:0000256" key="6">
    <source>
        <dbReference type="SAM" id="MobiDB-lite"/>
    </source>
</evidence>
<feature type="region of interest" description="Disordered" evidence="6">
    <location>
        <begin position="1676"/>
        <end position="1719"/>
    </location>
</feature>
<feature type="repeat" description="Xin" evidence="5">
    <location>
        <begin position="767"/>
        <end position="782"/>
    </location>
</feature>
<evidence type="ECO:0000256" key="4">
    <source>
        <dbReference type="ARBA" id="ARBA00023203"/>
    </source>
</evidence>
<gene>
    <name evidence="7" type="primary">XIRP1</name>
</gene>
<feature type="repeat" description="Xin" evidence="5">
    <location>
        <begin position="140"/>
        <end position="155"/>
    </location>
</feature>
<dbReference type="GO" id="GO:0005925">
    <property type="term" value="C:focal adhesion"/>
    <property type="evidence" value="ECO:0007669"/>
    <property type="project" value="TreeGrafter"/>
</dbReference>
<feature type="region of interest" description="Disordered" evidence="6">
    <location>
        <begin position="1731"/>
        <end position="1766"/>
    </location>
</feature>
<name>H3AVQ0_LATCH</name>
<comment type="domain">
    <text evidence="5">Xin repeats bind F-actin.</text>
</comment>
<feature type="repeat" description="Xin" evidence="5">
    <location>
        <begin position="330"/>
        <end position="345"/>
    </location>
</feature>
<dbReference type="Pfam" id="PF08043">
    <property type="entry name" value="Xin"/>
    <property type="match status" value="15"/>
</dbReference>
<evidence type="ECO:0000313" key="7">
    <source>
        <dbReference type="Ensembl" id="ENSLACP00000013721.1"/>
    </source>
</evidence>
<dbReference type="PROSITE" id="PS51389">
    <property type="entry name" value="XIN"/>
    <property type="match status" value="24"/>
</dbReference>
<feature type="repeat" description="Xin" evidence="5">
    <location>
        <begin position="175"/>
        <end position="190"/>
    </location>
</feature>
<accession>H3AVQ0</accession>
<dbReference type="GO" id="GO:0030057">
    <property type="term" value="C:desmosome"/>
    <property type="evidence" value="ECO:0007669"/>
    <property type="project" value="Ensembl"/>
</dbReference>
<feature type="repeat" description="Xin" evidence="5">
    <location>
        <begin position="214"/>
        <end position="229"/>
    </location>
</feature>
<dbReference type="Proteomes" id="UP000008672">
    <property type="component" value="Unassembled WGS sequence"/>
</dbReference>
<dbReference type="InterPro" id="IPR030072">
    <property type="entry name" value="XIRP1/XIRP2"/>
</dbReference>
<feature type="repeat" description="Xin" evidence="5">
    <location>
        <begin position="1018"/>
        <end position="1033"/>
    </location>
</feature>
<feature type="repeat" description="Xin" evidence="5">
    <location>
        <begin position="473"/>
        <end position="488"/>
    </location>
</feature>
<dbReference type="GO" id="GO:0051015">
    <property type="term" value="F:actin filament binding"/>
    <property type="evidence" value="ECO:0007669"/>
    <property type="project" value="TreeGrafter"/>
</dbReference>
<feature type="compositionally biased region" description="Polar residues" evidence="6">
    <location>
        <begin position="26"/>
        <end position="43"/>
    </location>
</feature>
<feature type="repeat" description="Xin" evidence="5">
    <location>
        <begin position="1053"/>
        <end position="1068"/>
    </location>
</feature>
<evidence type="ECO:0000256" key="3">
    <source>
        <dbReference type="ARBA" id="ARBA00022949"/>
    </source>
</evidence>
<dbReference type="GO" id="GO:0001725">
    <property type="term" value="C:stress fiber"/>
    <property type="evidence" value="ECO:0007669"/>
    <property type="project" value="TreeGrafter"/>
</dbReference>